<protein>
    <submittedName>
        <fullName evidence="3">FMN-binding protein</fullName>
    </submittedName>
</protein>
<feature type="compositionally biased region" description="Low complexity" evidence="1">
    <location>
        <begin position="32"/>
        <end position="46"/>
    </location>
</feature>
<evidence type="ECO:0000313" key="3">
    <source>
        <dbReference type="EMBL" id="MBD8498128.1"/>
    </source>
</evidence>
<proteinExistence type="predicted"/>
<dbReference type="Proteomes" id="UP000634529">
    <property type="component" value="Unassembled WGS sequence"/>
</dbReference>
<dbReference type="RefSeq" id="WP_192024509.1">
    <property type="nucleotide sequence ID" value="NZ_JACYTN010000003.1"/>
</dbReference>
<dbReference type="EMBL" id="JACYTN010000003">
    <property type="protein sequence ID" value="MBD8498128.1"/>
    <property type="molecule type" value="Genomic_DNA"/>
</dbReference>
<evidence type="ECO:0000256" key="2">
    <source>
        <dbReference type="SAM" id="SignalP"/>
    </source>
</evidence>
<dbReference type="Gene3D" id="3.90.1010.20">
    <property type="match status" value="1"/>
</dbReference>
<sequence>MKKLSLILAVTMAFGLLVGCGAKEEAKDTAPKTETTTPATTEQQTAYKDGSYRAEGKEFDAKSGWKGTVEVTVKDGKIATVNWDAVHKDGGDTKKVQSQDGRYDMVKGGGSSHWHEQAASMEKALIEKQDPAAIVLKEDGKTDAVTGVSIHVSEFVQLAQEALASAK</sequence>
<comment type="caution">
    <text evidence="3">The sequence shown here is derived from an EMBL/GenBank/DDBJ whole genome shotgun (WGS) entry which is preliminary data.</text>
</comment>
<feature type="chain" id="PRO_5045872931" evidence="2">
    <location>
        <begin position="23"/>
        <end position="167"/>
    </location>
</feature>
<keyword evidence="2" id="KW-0732">Signal</keyword>
<keyword evidence="4" id="KW-1185">Reference proteome</keyword>
<accession>A0ABR9AWR0</accession>
<dbReference type="PROSITE" id="PS51257">
    <property type="entry name" value="PROKAR_LIPOPROTEIN"/>
    <property type="match status" value="1"/>
</dbReference>
<evidence type="ECO:0000313" key="4">
    <source>
        <dbReference type="Proteomes" id="UP000634529"/>
    </source>
</evidence>
<evidence type="ECO:0000256" key="1">
    <source>
        <dbReference type="SAM" id="MobiDB-lite"/>
    </source>
</evidence>
<name>A0ABR9AWR0_9BACL</name>
<reference evidence="3 4" key="1">
    <citation type="submission" date="2020-09" db="EMBL/GenBank/DDBJ databases">
        <title>Paenibacillus sp. CAU 1523 isolated from sand of Haeundae Beach.</title>
        <authorList>
            <person name="Kim W."/>
        </authorList>
    </citation>
    <scope>NUCLEOTIDE SEQUENCE [LARGE SCALE GENOMIC DNA]</scope>
    <source>
        <strain evidence="3 4">CAU 1523</strain>
    </source>
</reference>
<feature type="signal peptide" evidence="2">
    <location>
        <begin position="1"/>
        <end position="22"/>
    </location>
</feature>
<gene>
    <name evidence="3" type="ORF">IFO66_07385</name>
</gene>
<organism evidence="3 4">
    <name type="scientific">Paenibacillus arenosi</name>
    <dbReference type="NCBI Taxonomy" id="2774142"/>
    <lineage>
        <taxon>Bacteria</taxon>
        <taxon>Bacillati</taxon>
        <taxon>Bacillota</taxon>
        <taxon>Bacilli</taxon>
        <taxon>Bacillales</taxon>
        <taxon>Paenibacillaceae</taxon>
        <taxon>Paenibacillus</taxon>
    </lineage>
</organism>
<feature type="region of interest" description="Disordered" evidence="1">
    <location>
        <begin position="23"/>
        <end position="51"/>
    </location>
</feature>